<dbReference type="Proteomes" id="UP000824120">
    <property type="component" value="Chromosome 4"/>
</dbReference>
<reference evidence="3 4" key="1">
    <citation type="submission" date="2020-09" db="EMBL/GenBank/DDBJ databases">
        <title>De no assembly of potato wild relative species, Solanum commersonii.</title>
        <authorList>
            <person name="Cho K."/>
        </authorList>
    </citation>
    <scope>NUCLEOTIDE SEQUENCE [LARGE SCALE GENOMIC DNA]</scope>
    <source>
        <strain evidence="3">LZ3.2</strain>
        <tissue evidence="3">Leaf</tissue>
    </source>
</reference>
<feature type="transmembrane region" description="Helical" evidence="2">
    <location>
        <begin position="96"/>
        <end position="118"/>
    </location>
</feature>
<sequence>MGFATISKQAKNEESTRPKSKFLELKPFESSSSSKHSPNLELKSLSDHSASLVEIANQLGDPPKGFIIVLRVSTLEQKARIRHFGNSPNGFDDSQIFISSFFQLPLFLFLLSSVHAFLQTPNT</sequence>
<keyword evidence="2" id="KW-0812">Transmembrane</keyword>
<keyword evidence="2" id="KW-0472">Membrane</keyword>
<comment type="caution">
    <text evidence="3">The sequence shown here is derived from an EMBL/GenBank/DDBJ whole genome shotgun (WGS) entry which is preliminary data.</text>
</comment>
<evidence type="ECO:0000256" key="1">
    <source>
        <dbReference type="SAM" id="MobiDB-lite"/>
    </source>
</evidence>
<name>A0A9J5ZBG2_SOLCO</name>
<organism evidence="3 4">
    <name type="scientific">Solanum commersonii</name>
    <name type="common">Commerson's wild potato</name>
    <name type="synonym">Commerson's nightshade</name>
    <dbReference type="NCBI Taxonomy" id="4109"/>
    <lineage>
        <taxon>Eukaryota</taxon>
        <taxon>Viridiplantae</taxon>
        <taxon>Streptophyta</taxon>
        <taxon>Embryophyta</taxon>
        <taxon>Tracheophyta</taxon>
        <taxon>Spermatophyta</taxon>
        <taxon>Magnoliopsida</taxon>
        <taxon>eudicotyledons</taxon>
        <taxon>Gunneridae</taxon>
        <taxon>Pentapetalae</taxon>
        <taxon>asterids</taxon>
        <taxon>lamiids</taxon>
        <taxon>Solanales</taxon>
        <taxon>Solanaceae</taxon>
        <taxon>Solanoideae</taxon>
        <taxon>Solaneae</taxon>
        <taxon>Solanum</taxon>
    </lineage>
</organism>
<feature type="compositionally biased region" description="Basic and acidic residues" evidence="1">
    <location>
        <begin position="10"/>
        <end position="22"/>
    </location>
</feature>
<evidence type="ECO:0000313" key="3">
    <source>
        <dbReference type="EMBL" id="KAG5610193.1"/>
    </source>
</evidence>
<accession>A0A9J5ZBG2</accession>
<keyword evidence="4" id="KW-1185">Reference proteome</keyword>
<gene>
    <name evidence="3" type="ORF">H5410_021474</name>
</gene>
<proteinExistence type="predicted"/>
<dbReference type="EMBL" id="JACXVP010000004">
    <property type="protein sequence ID" value="KAG5610193.1"/>
    <property type="molecule type" value="Genomic_DNA"/>
</dbReference>
<feature type="region of interest" description="Disordered" evidence="1">
    <location>
        <begin position="1"/>
        <end position="22"/>
    </location>
</feature>
<evidence type="ECO:0000256" key="2">
    <source>
        <dbReference type="SAM" id="Phobius"/>
    </source>
</evidence>
<evidence type="ECO:0000313" key="4">
    <source>
        <dbReference type="Proteomes" id="UP000824120"/>
    </source>
</evidence>
<dbReference type="AlphaFoldDB" id="A0A9J5ZBG2"/>
<protein>
    <submittedName>
        <fullName evidence="3">Uncharacterized protein</fullName>
    </submittedName>
</protein>
<keyword evidence="2" id="KW-1133">Transmembrane helix</keyword>